<protein>
    <submittedName>
        <fullName evidence="2">Uncharacterized protein</fullName>
    </submittedName>
</protein>
<feature type="compositionally biased region" description="Low complexity" evidence="1">
    <location>
        <begin position="116"/>
        <end position="126"/>
    </location>
</feature>
<sequence length="296" mass="32499">MDNSSDSEDDAPESLSLSQSKAAAKKYDNIRLSTEATAKRKLKEKNKKMDEILKERSASNQKGKPGKKDDDQHRASKRVKLDTSEKEGQSSTERPLVEDKQGDDGVISDAEEEFEGFGAASQSSSASEEDENDSEDSEISNEEESASGTDSESDAVSEGERRQNSKGQSDYLPDHIFSSALSKLVSPATVNRNKKTKLKIGNEELHQSRRKKHRANKVKDTVIGSKTIRVVPSKKSHTSIAVGRTVPPGKVKKFFDDSLGLGSGRNKSLRGWERKTANIVSNRSCLLPARGFVRNS</sequence>
<evidence type="ECO:0000313" key="2">
    <source>
        <dbReference type="EMBL" id="PAV17700.1"/>
    </source>
</evidence>
<reference evidence="2 3" key="1">
    <citation type="journal article" date="2017" name="Mol. Ecol.">
        <title>Comparative and population genomic landscape of Phellinus noxius: A hypervariable fungus causing root rot in trees.</title>
        <authorList>
            <person name="Chung C.L."/>
            <person name="Lee T.J."/>
            <person name="Akiba M."/>
            <person name="Lee H.H."/>
            <person name="Kuo T.H."/>
            <person name="Liu D."/>
            <person name="Ke H.M."/>
            <person name="Yokoi T."/>
            <person name="Roa M.B."/>
            <person name="Lu M.J."/>
            <person name="Chang Y.Y."/>
            <person name="Ann P.J."/>
            <person name="Tsai J.N."/>
            <person name="Chen C.Y."/>
            <person name="Tzean S.S."/>
            <person name="Ota Y."/>
            <person name="Hattori T."/>
            <person name="Sahashi N."/>
            <person name="Liou R.F."/>
            <person name="Kikuchi T."/>
            <person name="Tsai I.J."/>
        </authorList>
    </citation>
    <scope>NUCLEOTIDE SEQUENCE [LARGE SCALE GENOMIC DNA]</scope>
    <source>
        <strain evidence="2 3">FFPRI411160</strain>
    </source>
</reference>
<feature type="region of interest" description="Disordered" evidence="1">
    <location>
        <begin position="1"/>
        <end position="223"/>
    </location>
</feature>
<organism evidence="2 3">
    <name type="scientific">Pyrrhoderma noxium</name>
    <dbReference type="NCBI Taxonomy" id="2282107"/>
    <lineage>
        <taxon>Eukaryota</taxon>
        <taxon>Fungi</taxon>
        <taxon>Dikarya</taxon>
        <taxon>Basidiomycota</taxon>
        <taxon>Agaricomycotina</taxon>
        <taxon>Agaricomycetes</taxon>
        <taxon>Hymenochaetales</taxon>
        <taxon>Hymenochaetaceae</taxon>
        <taxon>Pyrrhoderma</taxon>
    </lineage>
</organism>
<name>A0A286UDN5_9AGAM</name>
<feature type="compositionally biased region" description="Basic and acidic residues" evidence="1">
    <location>
        <begin position="47"/>
        <end position="57"/>
    </location>
</feature>
<dbReference type="STRING" id="2282107.A0A286UDN5"/>
<gene>
    <name evidence="2" type="ORF">PNOK_0618600</name>
</gene>
<accession>A0A286UDN5</accession>
<feature type="compositionally biased region" description="Acidic residues" evidence="1">
    <location>
        <begin position="127"/>
        <end position="157"/>
    </location>
</feature>
<dbReference type="InParanoid" id="A0A286UDN5"/>
<feature type="compositionally biased region" description="Acidic residues" evidence="1">
    <location>
        <begin position="1"/>
        <end position="12"/>
    </location>
</feature>
<dbReference type="AlphaFoldDB" id="A0A286UDN5"/>
<dbReference type="OrthoDB" id="3253399at2759"/>
<evidence type="ECO:0000256" key="1">
    <source>
        <dbReference type="SAM" id="MobiDB-lite"/>
    </source>
</evidence>
<keyword evidence="3" id="KW-1185">Reference proteome</keyword>
<evidence type="ECO:0000313" key="3">
    <source>
        <dbReference type="Proteomes" id="UP000217199"/>
    </source>
</evidence>
<feature type="compositionally biased region" description="Basic and acidic residues" evidence="1">
    <location>
        <begin position="66"/>
        <end position="88"/>
    </location>
</feature>
<dbReference type="EMBL" id="NBII01000006">
    <property type="protein sequence ID" value="PAV17700.1"/>
    <property type="molecule type" value="Genomic_DNA"/>
</dbReference>
<dbReference type="Proteomes" id="UP000217199">
    <property type="component" value="Unassembled WGS sequence"/>
</dbReference>
<proteinExistence type="predicted"/>
<comment type="caution">
    <text evidence="2">The sequence shown here is derived from an EMBL/GenBank/DDBJ whole genome shotgun (WGS) entry which is preliminary data.</text>
</comment>